<dbReference type="EMBL" id="CP002454">
    <property type="protein sequence ID" value="ADV66022.1"/>
    <property type="molecule type" value="Genomic_DNA"/>
</dbReference>
<name>E8U377_DEIML</name>
<dbReference type="AlphaFoldDB" id="E8U377"/>
<accession>E8U377</accession>
<dbReference type="RefSeq" id="WP_013555527.1">
    <property type="nucleotide sequence ID" value="NC_014958.1"/>
</dbReference>
<dbReference type="STRING" id="709986.Deima_0361"/>
<evidence type="ECO:0000256" key="1">
    <source>
        <dbReference type="SAM" id="Phobius"/>
    </source>
</evidence>
<keyword evidence="3" id="KW-1185">Reference proteome</keyword>
<gene>
    <name evidence="2" type="ordered locus">Deima_0361</name>
</gene>
<reference evidence="3" key="2">
    <citation type="submission" date="2011-01" db="EMBL/GenBank/DDBJ databases">
        <title>The complete genome of Deinococcus maricopensis DSM 21211.</title>
        <authorList>
            <consortium name="US DOE Joint Genome Institute (JGI-PGF)"/>
            <person name="Lucas S."/>
            <person name="Copeland A."/>
            <person name="Lapidus A."/>
            <person name="Goodwin L."/>
            <person name="Pitluck S."/>
            <person name="Kyrpides N."/>
            <person name="Mavromatis K."/>
            <person name="Pagani I."/>
            <person name="Ivanova N."/>
            <person name="Ovchinnikova G."/>
            <person name="Zeytun A."/>
            <person name="Detter J.C."/>
            <person name="Han C."/>
            <person name="Land M."/>
            <person name="Hauser L."/>
            <person name="Markowitz V."/>
            <person name="Cheng J.-F."/>
            <person name="Hugenholtz P."/>
            <person name="Woyke T."/>
            <person name="Wu D."/>
            <person name="Pukall R."/>
            <person name="Gehrich-Schroeter G."/>
            <person name="Brambilla E."/>
            <person name="Klenk H.-P."/>
            <person name="Eisen J.A."/>
        </authorList>
    </citation>
    <scope>NUCLEOTIDE SEQUENCE [LARGE SCALE GENOMIC DNA]</scope>
    <source>
        <strain evidence="3">DSM 21211 / LMG 22137 / NRRL B-23946 / LB-34</strain>
    </source>
</reference>
<keyword evidence="1" id="KW-0812">Transmembrane</keyword>
<feature type="transmembrane region" description="Helical" evidence="1">
    <location>
        <begin position="110"/>
        <end position="127"/>
    </location>
</feature>
<dbReference type="OrthoDB" id="9554211at2"/>
<feature type="transmembrane region" description="Helical" evidence="1">
    <location>
        <begin position="12"/>
        <end position="34"/>
    </location>
</feature>
<evidence type="ECO:0000313" key="3">
    <source>
        <dbReference type="Proteomes" id="UP000008635"/>
    </source>
</evidence>
<protein>
    <submittedName>
        <fullName evidence="2">Uncharacterized protein</fullName>
    </submittedName>
</protein>
<feature type="transmembrane region" description="Helical" evidence="1">
    <location>
        <begin position="46"/>
        <end position="65"/>
    </location>
</feature>
<dbReference type="HOGENOM" id="CLU_1913612_0_0_0"/>
<sequence precursor="true">MNDRPAPPLDRLYLLKVLLGLLALASLVLLAQTLDLLGLPLLQQRLLLSLLVLLAAAIVPASRIIYRRTDELEQILHQHASMNSLAIIASASAILGILQAGHLLPVFNQFWTLGLVIGIWGVQLMLTDRRYK</sequence>
<keyword evidence="1" id="KW-0472">Membrane</keyword>
<dbReference type="eggNOG" id="ENOG5034C2K">
    <property type="taxonomic scope" value="Bacteria"/>
</dbReference>
<reference evidence="2 3" key="1">
    <citation type="journal article" date="2011" name="Stand. Genomic Sci.">
        <title>Complete genome sequence of Deinococcus maricopensis type strain (LB-34).</title>
        <authorList>
            <person name="Pukall R."/>
            <person name="Zeytun A."/>
            <person name="Lucas S."/>
            <person name="Lapidus A."/>
            <person name="Hammon N."/>
            <person name="Deshpande S."/>
            <person name="Nolan M."/>
            <person name="Cheng J.F."/>
            <person name="Pitluck S."/>
            <person name="Liolios K."/>
            <person name="Pagani I."/>
            <person name="Mikhailova N."/>
            <person name="Ivanova N."/>
            <person name="Mavromatis K."/>
            <person name="Pati A."/>
            <person name="Tapia R."/>
            <person name="Han C."/>
            <person name="Goodwin L."/>
            <person name="Chen A."/>
            <person name="Palaniappan K."/>
            <person name="Land M."/>
            <person name="Hauser L."/>
            <person name="Chang Y.J."/>
            <person name="Jeffries C.D."/>
            <person name="Brambilla E.M."/>
            <person name="Rohde M."/>
            <person name="Goker M."/>
            <person name="Detter J.C."/>
            <person name="Woyke T."/>
            <person name="Bristow J."/>
            <person name="Eisen J.A."/>
            <person name="Markowitz V."/>
            <person name="Hugenholtz P."/>
            <person name="Kyrpides N.C."/>
            <person name="Klenk H.P."/>
        </authorList>
    </citation>
    <scope>NUCLEOTIDE SEQUENCE [LARGE SCALE GENOMIC DNA]</scope>
    <source>
        <strain evidence="3">DSM 21211 / LMG 22137 / NRRL B-23946 / LB-34</strain>
    </source>
</reference>
<dbReference type="KEGG" id="dmr:Deima_0361"/>
<evidence type="ECO:0000313" key="2">
    <source>
        <dbReference type="EMBL" id="ADV66022.1"/>
    </source>
</evidence>
<proteinExistence type="predicted"/>
<feature type="transmembrane region" description="Helical" evidence="1">
    <location>
        <begin position="85"/>
        <end position="104"/>
    </location>
</feature>
<dbReference type="Proteomes" id="UP000008635">
    <property type="component" value="Chromosome"/>
</dbReference>
<keyword evidence="1" id="KW-1133">Transmembrane helix</keyword>
<organism evidence="2 3">
    <name type="scientific">Deinococcus maricopensis (strain DSM 21211 / LMG 22137 / NRRL B-23946 / LB-34)</name>
    <dbReference type="NCBI Taxonomy" id="709986"/>
    <lineage>
        <taxon>Bacteria</taxon>
        <taxon>Thermotogati</taxon>
        <taxon>Deinococcota</taxon>
        <taxon>Deinococci</taxon>
        <taxon>Deinococcales</taxon>
        <taxon>Deinococcaceae</taxon>
        <taxon>Deinococcus</taxon>
    </lineage>
</organism>